<reference evidence="2 3" key="1">
    <citation type="journal article" date="2013" name="BMC Genomics">
        <title>Genomics-driven discovery of the pneumocandin biosynthetic gene cluster in the fungus Glarea lozoyensis.</title>
        <authorList>
            <person name="Chen L."/>
            <person name="Yue Q."/>
            <person name="Zhang X."/>
            <person name="Xiang M."/>
            <person name="Wang C."/>
            <person name="Li S."/>
            <person name="Che Y."/>
            <person name="Ortiz-Lopez F.J."/>
            <person name="Bills G.F."/>
            <person name="Liu X."/>
            <person name="An Z."/>
        </authorList>
    </citation>
    <scope>NUCLEOTIDE SEQUENCE [LARGE SCALE GENOMIC DNA]</scope>
    <source>
        <strain evidence="3">ATCC 20868 / MF5171</strain>
    </source>
</reference>
<evidence type="ECO:0000256" key="1">
    <source>
        <dbReference type="SAM" id="MobiDB-lite"/>
    </source>
</evidence>
<gene>
    <name evidence="2" type="ORF">GLAREA_04936</name>
</gene>
<dbReference type="EMBL" id="KE145369">
    <property type="protein sequence ID" value="EPE28145.1"/>
    <property type="molecule type" value="Genomic_DNA"/>
</dbReference>
<feature type="compositionally biased region" description="Basic and acidic residues" evidence="1">
    <location>
        <begin position="30"/>
        <end position="43"/>
    </location>
</feature>
<sequence length="309" mass="34253">MSAAVSQPEQAGGLGGPLGDPPKGPPKRKLPTDRADTPIEEKKPRKQRKKAGKTGGYWEEMEEALLMEQYPLTKIGMGVASQSSEGIKMAEAAENMLRLNQERRLGYPRPYTGAGINQHLKSHEDMLLDKWGSDGVRAREFIDSFLRNRARQQPADAAQPLVTTVQPVVAAAQSVVAAAQALITAAQPSLTSSQRLVPLTLPPHNTDLQPGEYGYVPVRYHGINCEGKSKEEILAEVTELAPRPGEPLDWDMVDLEYEHYPRGTQTPLQIRPQTRTQAPRWNSVNRPERFESPSEDERDSDDPHGIYHA</sequence>
<name>S3CR45_GLAL2</name>
<accession>S3CR45</accession>
<proteinExistence type="predicted"/>
<dbReference type="RefSeq" id="XP_008085504.1">
    <property type="nucleotide sequence ID" value="XM_008087313.1"/>
</dbReference>
<feature type="compositionally biased region" description="Polar residues" evidence="1">
    <location>
        <begin position="263"/>
        <end position="285"/>
    </location>
</feature>
<keyword evidence="3" id="KW-1185">Reference proteome</keyword>
<feature type="region of interest" description="Disordered" evidence="1">
    <location>
        <begin position="261"/>
        <end position="309"/>
    </location>
</feature>
<feature type="region of interest" description="Disordered" evidence="1">
    <location>
        <begin position="1"/>
        <end position="55"/>
    </location>
</feature>
<evidence type="ECO:0000313" key="2">
    <source>
        <dbReference type="EMBL" id="EPE28145.1"/>
    </source>
</evidence>
<evidence type="ECO:0000313" key="3">
    <source>
        <dbReference type="Proteomes" id="UP000016922"/>
    </source>
</evidence>
<dbReference type="Proteomes" id="UP000016922">
    <property type="component" value="Unassembled WGS sequence"/>
</dbReference>
<dbReference type="HOGENOM" id="CLU_900321_0_0_1"/>
<protein>
    <submittedName>
        <fullName evidence="2">Uncharacterized protein</fullName>
    </submittedName>
</protein>
<dbReference type="AlphaFoldDB" id="S3CR45"/>
<dbReference type="GeneID" id="19463991"/>
<dbReference type="KEGG" id="glz:GLAREA_04936"/>
<organism evidence="2 3">
    <name type="scientific">Glarea lozoyensis (strain ATCC 20868 / MF5171)</name>
    <dbReference type="NCBI Taxonomy" id="1116229"/>
    <lineage>
        <taxon>Eukaryota</taxon>
        <taxon>Fungi</taxon>
        <taxon>Dikarya</taxon>
        <taxon>Ascomycota</taxon>
        <taxon>Pezizomycotina</taxon>
        <taxon>Leotiomycetes</taxon>
        <taxon>Helotiales</taxon>
        <taxon>Helotiaceae</taxon>
        <taxon>Glarea</taxon>
    </lineage>
</organism>